<evidence type="ECO:0000313" key="4">
    <source>
        <dbReference type="Proteomes" id="UP001215598"/>
    </source>
</evidence>
<protein>
    <recommendedName>
        <fullName evidence="2">DUF6534 domain-containing protein</fullName>
    </recommendedName>
</protein>
<keyword evidence="1" id="KW-0812">Transmembrane</keyword>
<keyword evidence="1" id="KW-1133">Transmembrane helix</keyword>
<feature type="transmembrane region" description="Helical" evidence="1">
    <location>
        <begin position="163"/>
        <end position="186"/>
    </location>
</feature>
<feature type="transmembrane region" description="Helical" evidence="1">
    <location>
        <begin position="20"/>
        <end position="40"/>
    </location>
</feature>
<sequence>MPRVVIPGIDVALLTGPLVLGYMWSYCLYGILVVQLYMYTEAYPRDRAGIKAVVWGMFILETVFTLFITIAAWNQYGLGWGDTDTLVIIDWSWEPLPALNGVLAGMAQMFYTWRIWSLTKQLWVPTIITLVVLTQVTVAFYYGIVVSVEGRGVDKLFALTPEITLWLASTAAADLLITLSLVWIFSRQKQRTNFDRTSGIINRLIRYSVETGAITSLGAIIEVTLWLTSHQWNIHFIFFLVLGKLYANMLMTTLNARAPMLRGEMSATGSVPPNSFWADTHNSPPGTNLNLNTRVHISQTVDVDKDVDPIAMDDFSLTGIPARGEHKPDW</sequence>
<feature type="transmembrane region" description="Helical" evidence="1">
    <location>
        <begin position="96"/>
        <end position="113"/>
    </location>
</feature>
<evidence type="ECO:0000259" key="2">
    <source>
        <dbReference type="Pfam" id="PF20152"/>
    </source>
</evidence>
<dbReference type="PANTHER" id="PTHR40465">
    <property type="entry name" value="CHROMOSOME 1, WHOLE GENOME SHOTGUN SEQUENCE"/>
    <property type="match status" value="1"/>
</dbReference>
<name>A0AAD7HN47_9AGAR</name>
<comment type="caution">
    <text evidence="3">The sequence shown here is derived from an EMBL/GenBank/DDBJ whole genome shotgun (WGS) entry which is preliminary data.</text>
</comment>
<dbReference type="InterPro" id="IPR045339">
    <property type="entry name" value="DUF6534"/>
</dbReference>
<feature type="transmembrane region" description="Helical" evidence="1">
    <location>
        <begin position="52"/>
        <end position="76"/>
    </location>
</feature>
<dbReference type="AlphaFoldDB" id="A0AAD7HN47"/>
<feature type="transmembrane region" description="Helical" evidence="1">
    <location>
        <begin position="122"/>
        <end position="143"/>
    </location>
</feature>
<reference evidence="3" key="1">
    <citation type="submission" date="2023-03" db="EMBL/GenBank/DDBJ databases">
        <title>Massive genome expansion in bonnet fungi (Mycena s.s.) driven by repeated elements and novel gene families across ecological guilds.</title>
        <authorList>
            <consortium name="Lawrence Berkeley National Laboratory"/>
            <person name="Harder C.B."/>
            <person name="Miyauchi S."/>
            <person name="Viragh M."/>
            <person name="Kuo A."/>
            <person name="Thoen E."/>
            <person name="Andreopoulos B."/>
            <person name="Lu D."/>
            <person name="Skrede I."/>
            <person name="Drula E."/>
            <person name="Henrissat B."/>
            <person name="Morin E."/>
            <person name="Kohler A."/>
            <person name="Barry K."/>
            <person name="LaButti K."/>
            <person name="Morin E."/>
            <person name="Salamov A."/>
            <person name="Lipzen A."/>
            <person name="Mereny Z."/>
            <person name="Hegedus B."/>
            <person name="Baldrian P."/>
            <person name="Stursova M."/>
            <person name="Weitz H."/>
            <person name="Taylor A."/>
            <person name="Grigoriev I.V."/>
            <person name="Nagy L.G."/>
            <person name="Martin F."/>
            <person name="Kauserud H."/>
        </authorList>
    </citation>
    <scope>NUCLEOTIDE SEQUENCE</scope>
    <source>
        <strain evidence="3">CBHHK182m</strain>
    </source>
</reference>
<feature type="domain" description="DUF6534" evidence="2">
    <location>
        <begin position="170"/>
        <end position="258"/>
    </location>
</feature>
<proteinExistence type="predicted"/>
<accession>A0AAD7HN47</accession>
<dbReference type="PANTHER" id="PTHR40465:SF1">
    <property type="entry name" value="DUF6534 DOMAIN-CONTAINING PROTEIN"/>
    <property type="match status" value="1"/>
</dbReference>
<organism evidence="3 4">
    <name type="scientific">Mycena metata</name>
    <dbReference type="NCBI Taxonomy" id="1033252"/>
    <lineage>
        <taxon>Eukaryota</taxon>
        <taxon>Fungi</taxon>
        <taxon>Dikarya</taxon>
        <taxon>Basidiomycota</taxon>
        <taxon>Agaricomycotina</taxon>
        <taxon>Agaricomycetes</taxon>
        <taxon>Agaricomycetidae</taxon>
        <taxon>Agaricales</taxon>
        <taxon>Marasmiineae</taxon>
        <taxon>Mycenaceae</taxon>
        <taxon>Mycena</taxon>
    </lineage>
</organism>
<dbReference type="Proteomes" id="UP001215598">
    <property type="component" value="Unassembled WGS sequence"/>
</dbReference>
<keyword evidence="4" id="KW-1185">Reference proteome</keyword>
<evidence type="ECO:0000256" key="1">
    <source>
        <dbReference type="SAM" id="Phobius"/>
    </source>
</evidence>
<feature type="transmembrane region" description="Helical" evidence="1">
    <location>
        <begin position="234"/>
        <end position="256"/>
    </location>
</feature>
<evidence type="ECO:0000313" key="3">
    <source>
        <dbReference type="EMBL" id="KAJ7723576.1"/>
    </source>
</evidence>
<feature type="transmembrane region" description="Helical" evidence="1">
    <location>
        <begin position="207"/>
        <end position="228"/>
    </location>
</feature>
<keyword evidence="1" id="KW-0472">Membrane</keyword>
<dbReference type="Pfam" id="PF20152">
    <property type="entry name" value="DUF6534"/>
    <property type="match status" value="1"/>
</dbReference>
<gene>
    <name evidence="3" type="ORF">B0H16DRAFT_1737201</name>
</gene>
<dbReference type="EMBL" id="JARKIB010000210">
    <property type="protein sequence ID" value="KAJ7723576.1"/>
    <property type="molecule type" value="Genomic_DNA"/>
</dbReference>